<organism evidence="1">
    <name type="scientific">Caulobacter phage BL57</name>
    <dbReference type="NCBI Taxonomy" id="3348355"/>
    <lineage>
        <taxon>Viruses</taxon>
    </lineage>
</organism>
<sequence>MIHVPTARAIPLVFGDSPDPVSDLRAFVLHLLEADLAIWRRSKSLGLLDVPPPEMRAAMKAAVESYAGD</sequence>
<protein>
    <submittedName>
        <fullName evidence="1">Uncharacterized protein</fullName>
    </submittedName>
</protein>
<dbReference type="EMBL" id="PQ287320">
    <property type="protein sequence ID" value="XHV10648.1"/>
    <property type="molecule type" value="Genomic_DNA"/>
</dbReference>
<name>A0AB74UL40_9VIRU</name>
<gene>
    <name evidence="1" type="ORF">BL57_176c</name>
</gene>
<proteinExistence type="predicted"/>
<evidence type="ECO:0000313" key="1">
    <source>
        <dbReference type="EMBL" id="XHV10648.1"/>
    </source>
</evidence>
<reference evidence="1" key="1">
    <citation type="submission" date="2024-10" db="EMBL/GenBank/DDBJ databases">
        <title>Genetic diversity among independent isolates of the Dolichocephalovirinae subfamily.</title>
        <authorList>
            <person name="Ely B."/>
            <person name="Thomas Q."/>
            <person name="Mohammadi T."/>
        </authorList>
    </citation>
    <scope>NUCLEOTIDE SEQUENCE</scope>
</reference>
<accession>A0AB74UL40</accession>